<dbReference type="RefSeq" id="WP_237246165.1">
    <property type="nucleotide sequence ID" value="NZ_AP023423.1"/>
</dbReference>
<dbReference type="Pfam" id="PF01554">
    <property type="entry name" value="MatE"/>
    <property type="match status" value="2"/>
</dbReference>
<gene>
    <name evidence="11" type="ORF">MIZ01_1383</name>
</gene>
<feature type="transmembrane region" description="Helical" evidence="10">
    <location>
        <begin position="136"/>
        <end position="157"/>
    </location>
</feature>
<dbReference type="InterPro" id="IPR048279">
    <property type="entry name" value="MdtK-like"/>
</dbReference>
<dbReference type="PIRSF" id="PIRSF006603">
    <property type="entry name" value="DinF"/>
    <property type="match status" value="1"/>
</dbReference>
<evidence type="ECO:0000256" key="6">
    <source>
        <dbReference type="ARBA" id="ARBA00022989"/>
    </source>
</evidence>
<feature type="transmembrane region" description="Helical" evidence="10">
    <location>
        <begin position="61"/>
        <end position="82"/>
    </location>
</feature>
<organism evidence="11 12">
    <name type="scientific">Sideroxyarcus emersonii</name>
    <dbReference type="NCBI Taxonomy" id="2764705"/>
    <lineage>
        <taxon>Bacteria</taxon>
        <taxon>Pseudomonadati</taxon>
        <taxon>Pseudomonadota</taxon>
        <taxon>Betaproteobacteria</taxon>
        <taxon>Nitrosomonadales</taxon>
        <taxon>Gallionellaceae</taxon>
        <taxon>Sideroxyarcus</taxon>
    </lineage>
</organism>
<feature type="transmembrane region" description="Helical" evidence="10">
    <location>
        <begin position="21"/>
        <end position="41"/>
    </location>
</feature>
<evidence type="ECO:0000256" key="3">
    <source>
        <dbReference type="ARBA" id="ARBA00022449"/>
    </source>
</evidence>
<dbReference type="GO" id="GO:0015297">
    <property type="term" value="F:antiporter activity"/>
    <property type="evidence" value="ECO:0007669"/>
    <property type="project" value="UniProtKB-KW"/>
</dbReference>
<evidence type="ECO:0000256" key="7">
    <source>
        <dbReference type="ARBA" id="ARBA00023065"/>
    </source>
</evidence>
<keyword evidence="2" id="KW-0813">Transport</keyword>
<evidence type="ECO:0000256" key="2">
    <source>
        <dbReference type="ARBA" id="ARBA00022448"/>
    </source>
</evidence>
<feature type="transmembrane region" description="Helical" evidence="10">
    <location>
        <begin position="364"/>
        <end position="386"/>
    </location>
</feature>
<evidence type="ECO:0000313" key="11">
    <source>
        <dbReference type="EMBL" id="BCK87595.1"/>
    </source>
</evidence>
<keyword evidence="8 10" id="KW-0472">Membrane</keyword>
<comment type="subcellular location">
    <subcellularLocation>
        <location evidence="1">Cell inner membrane</location>
        <topology evidence="1">Multi-pass membrane protein</topology>
    </subcellularLocation>
</comment>
<keyword evidence="6 10" id="KW-1133">Transmembrane helix</keyword>
<accession>A0AAN2BYX1</accession>
<dbReference type="PANTHER" id="PTHR43298:SF2">
    <property type="entry name" value="FMN_FAD EXPORTER YEEO-RELATED"/>
    <property type="match status" value="1"/>
</dbReference>
<evidence type="ECO:0000256" key="4">
    <source>
        <dbReference type="ARBA" id="ARBA00022475"/>
    </source>
</evidence>
<keyword evidence="12" id="KW-1185">Reference proteome</keyword>
<feature type="transmembrane region" description="Helical" evidence="10">
    <location>
        <begin position="398"/>
        <end position="417"/>
    </location>
</feature>
<dbReference type="GO" id="GO:0042910">
    <property type="term" value="F:xenobiotic transmembrane transporter activity"/>
    <property type="evidence" value="ECO:0007669"/>
    <property type="project" value="InterPro"/>
</dbReference>
<dbReference type="AlphaFoldDB" id="A0AAN2BYX1"/>
<dbReference type="GO" id="GO:0005886">
    <property type="term" value="C:plasma membrane"/>
    <property type="evidence" value="ECO:0007669"/>
    <property type="project" value="UniProtKB-SubCell"/>
</dbReference>
<dbReference type="EMBL" id="AP023423">
    <property type="protein sequence ID" value="BCK87595.1"/>
    <property type="molecule type" value="Genomic_DNA"/>
</dbReference>
<evidence type="ECO:0000256" key="5">
    <source>
        <dbReference type="ARBA" id="ARBA00022692"/>
    </source>
</evidence>
<feature type="transmembrane region" description="Helical" evidence="10">
    <location>
        <begin position="326"/>
        <end position="344"/>
    </location>
</feature>
<evidence type="ECO:0000256" key="10">
    <source>
        <dbReference type="SAM" id="Phobius"/>
    </source>
</evidence>
<proteinExistence type="predicted"/>
<feature type="transmembrane region" description="Helical" evidence="10">
    <location>
        <begin position="102"/>
        <end position="124"/>
    </location>
</feature>
<dbReference type="NCBIfam" id="TIGR00797">
    <property type="entry name" value="matE"/>
    <property type="match status" value="1"/>
</dbReference>
<evidence type="ECO:0000256" key="8">
    <source>
        <dbReference type="ARBA" id="ARBA00023136"/>
    </source>
</evidence>
<dbReference type="KEGG" id="seme:MIZ01_1383"/>
<dbReference type="GO" id="GO:0006811">
    <property type="term" value="P:monoatomic ion transport"/>
    <property type="evidence" value="ECO:0007669"/>
    <property type="project" value="UniProtKB-KW"/>
</dbReference>
<protein>
    <recommendedName>
        <fullName evidence="9">Multidrug-efflux transporter</fullName>
    </recommendedName>
</protein>
<keyword evidence="5 10" id="KW-0812">Transmembrane</keyword>
<name>A0AAN2BYX1_9PROT</name>
<keyword evidence="4" id="KW-1003">Cell membrane</keyword>
<dbReference type="CDD" id="cd13131">
    <property type="entry name" value="MATE_NorM_like"/>
    <property type="match status" value="1"/>
</dbReference>
<dbReference type="PANTHER" id="PTHR43298">
    <property type="entry name" value="MULTIDRUG RESISTANCE PROTEIN NORM-RELATED"/>
    <property type="match status" value="1"/>
</dbReference>
<evidence type="ECO:0000313" key="12">
    <source>
        <dbReference type="Proteomes" id="UP001320326"/>
    </source>
</evidence>
<evidence type="ECO:0000256" key="1">
    <source>
        <dbReference type="ARBA" id="ARBA00004429"/>
    </source>
</evidence>
<feature type="transmembrane region" description="Helical" evidence="10">
    <location>
        <begin position="169"/>
        <end position="192"/>
    </location>
</feature>
<sequence length="459" mass="48945">MRQLIADKPGDGHSPSQTRELLQFAWPVLIAQLALMTNSVIDTAMAGRLSAIDLAAVGIASSIMATVLMSLISVLLALPPIIAHLYGAGQRADIGREIHQSIWISLVLALVAITLLCFPEPFIAISSLQPVVESKVRAYLAASAWGVPATIALRIFFGLSTGIGRPQPVMFINLMALLFKIPLNAVLMFGLLGFPAMGATGCPVATALDAWLMAVFVWIWCLRHPDYTEFKIQARFTLPDWEAIWNFLRLGIPIGLTFVADVTAFTMMALFIARLGPVVSGAHQIAANLAAMAFMVPLSLGNATAVMAGQAIGAGQPERARHISWLGIRLGMSIAVVISLLFWLGSPQIAAIYTTDPQVQKIAIPLIALVGLYHLGDALQAVAVNALRGYKKSAVPMLIYASVLWGLGLGGGILLGLTDKLGPPRGAVGFWIAAIGSLWLVAGLVALYLNAVSRVHRRI</sequence>
<feature type="transmembrane region" description="Helical" evidence="10">
    <location>
        <begin position="204"/>
        <end position="222"/>
    </location>
</feature>
<feature type="transmembrane region" description="Helical" evidence="10">
    <location>
        <begin position="429"/>
        <end position="449"/>
    </location>
</feature>
<feature type="transmembrane region" description="Helical" evidence="10">
    <location>
        <begin position="243"/>
        <end position="273"/>
    </location>
</feature>
<keyword evidence="7" id="KW-0406">Ion transport</keyword>
<feature type="transmembrane region" description="Helical" evidence="10">
    <location>
        <begin position="285"/>
        <end position="305"/>
    </location>
</feature>
<keyword evidence="3" id="KW-0050">Antiport</keyword>
<dbReference type="InterPro" id="IPR002528">
    <property type="entry name" value="MATE_fam"/>
</dbReference>
<evidence type="ECO:0000256" key="9">
    <source>
        <dbReference type="ARBA" id="ARBA00031636"/>
    </source>
</evidence>
<dbReference type="Proteomes" id="UP001320326">
    <property type="component" value="Chromosome"/>
</dbReference>
<reference evidence="11 12" key="1">
    <citation type="journal article" date="2022" name="Int. J. Syst. Evol. Microbiol.">
        <title>&lt;i&gt;Sideroxyarcus emersonii&lt;/i&gt; gen. nov. sp. nov., a neutrophilic, microaerobic iron- and thiosulfate-oxidizing bacterium isolated from iron-rich wetland sediment.</title>
        <authorList>
            <person name="Kato S."/>
            <person name="Itoh T."/>
            <person name="Iino T."/>
            <person name="Ohkuma M."/>
        </authorList>
    </citation>
    <scope>NUCLEOTIDE SEQUENCE [LARGE SCALE GENOMIC DNA]</scope>
    <source>
        <strain evidence="11 12">MIZ01</strain>
    </source>
</reference>
<dbReference type="InterPro" id="IPR050222">
    <property type="entry name" value="MATE_MdtK"/>
</dbReference>